<dbReference type="STRING" id="69332.A0A388KW08"/>
<dbReference type="AlphaFoldDB" id="A0A388KW08"/>
<dbReference type="InterPro" id="IPR014729">
    <property type="entry name" value="Rossmann-like_a/b/a_fold"/>
</dbReference>
<dbReference type="SUPFAM" id="SSF52402">
    <property type="entry name" value="Adenine nucleotide alpha hydrolases-like"/>
    <property type="match status" value="1"/>
</dbReference>
<dbReference type="PRINTS" id="PR01438">
    <property type="entry name" value="UNVRSLSTRESS"/>
</dbReference>
<name>A0A388KW08_CHABU</name>
<proteinExistence type="predicted"/>
<feature type="compositionally biased region" description="Basic and acidic residues" evidence="1">
    <location>
        <begin position="111"/>
        <end position="120"/>
    </location>
</feature>
<feature type="region of interest" description="Disordered" evidence="1">
    <location>
        <begin position="14"/>
        <end position="126"/>
    </location>
</feature>
<evidence type="ECO:0000313" key="4">
    <source>
        <dbReference type="Proteomes" id="UP000265515"/>
    </source>
</evidence>
<dbReference type="OrthoDB" id="843225at2759"/>
<dbReference type="Pfam" id="PF00582">
    <property type="entry name" value="Usp"/>
    <property type="match status" value="1"/>
</dbReference>
<organism evidence="3 4">
    <name type="scientific">Chara braunii</name>
    <name type="common">Braun's stonewort</name>
    <dbReference type="NCBI Taxonomy" id="69332"/>
    <lineage>
        <taxon>Eukaryota</taxon>
        <taxon>Viridiplantae</taxon>
        <taxon>Streptophyta</taxon>
        <taxon>Charophyceae</taxon>
        <taxon>Charales</taxon>
        <taxon>Characeae</taxon>
        <taxon>Chara</taxon>
    </lineage>
</organism>
<feature type="domain" description="UspA" evidence="2">
    <location>
        <begin position="127"/>
        <end position="283"/>
    </location>
</feature>
<dbReference type="PANTHER" id="PTHR31966">
    <property type="entry name" value="OS01G0783500 PROTEIN"/>
    <property type="match status" value="1"/>
</dbReference>
<sequence>MTFSLPFKSLRLWNDTRCDGQGNVPPPPPPPSSSRSPSSSIASPSPSPSSSSPSPSPSPSLSSSSSSSSSSALMVAANDRNIQGLRFDSGDRQRSRGNGDLASHSVSIASQRERDPDRGFPSRSGNRRKIVIAVDHSEDSENAVRWAVDNHLRPDDHVTLLHVKRPADALCGPGVYAAFSDSSMAPEAMAEPDLKQEKRLEMATQAMTDRLRKMVCTQTTVRCDPLIIDDLDARERICGEVNQLRADTLIMGSRGMGRVKRLLLGSVSDYCVNHCPCPVVVVRKKSYCDGPSTAPTTRRDASAGATSQQAEECCP</sequence>
<gene>
    <name evidence="3" type="ORF">CBR_g17960</name>
</gene>
<keyword evidence="4" id="KW-1185">Reference proteome</keyword>
<accession>A0A388KW08</accession>
<evidence type="ECO:0000256" key="1">
    <source>
        <dbReference type="SAM" id="MobiDB-lite"/>
    </source>
</evidence>
<feature type="region of interest" description="Disordered" evidence="1">
    <location>
        <begin position="290"/>
        <end position="315"/>
    </location>
</feature>
<feature type="compositionally biased region" description="Polar residues" evidence="1">
    <location>
        <begin position="304"/>
        <end position="315"/>
    </location>
</feature>
<dbReference type="InterPro" id="IPR006015">
    <property type="entry name" value="Universal_stress_UspA"/>
</dbReference>
<feature type="compositionally biased region" description="Low complexity" evidence="1">
    <location>
        <begin position="33"/>
        <end position="71"/>
    </location>
</feature>
<dbReference type="EMBL" id="BFEA01000199">
    <property type="protein sequence ID" value="GBG74250.1"/>
    <property type="molecule type" value="Genomic_DNA"/>
</dbReference>
<dbReference type="CDD" id="cd23659">
    <property type="entry name" value="USP_At3g01520-like"/>
    <property type="match status" value="1"/>
</dbReference>
<dbReference type="Gramene" id="GBG74250">
    <property type="protein sequence ID" value="GBG74250"/>
    <property type="gene ID" value="CBR_g17960"/>
</dbReference>
<dbReference type="Gene3D" id="3.40.50.620">
    <property type="entry name" value="HUPs"/>
    <property type="match status" value="1"/>
</dbReference>
<dbReference type="Proteomes" id="UP000265515">
    <property type="component" value="Unassembled WGS sequence"/>
</dbReference>
<evidence type="ECO:0000313" key="3">
    <source>
        <dbReference type="EMBL" id="GBG74250.1"/>
    </source>
</evidence>
<dbReference type="PANTHER" id="PTHR31966:SF3">
    <property type="entry name" value="OS05G0501700 PROTEIN"/>
    <property type="match status" value="1"/>
</dbReference>
<evidence type="ECO:0000259" key="2">
    <source>
        <dbReference type="Pfam" id="PF00582"/>
    </source>
</evidence>
<dbReference type="InterPro" id="IPR006016">
    <property type="entry name" value="UspA"/>
</dbReference>
<dbReference type="InterPro" id="IPR044162">
    <property type="entry name" value="PHOS32/34"/>
</dbReference>
<reference evidence="3 4" key="1">
    <citation type="journal article" date="2018" name="Cell">
        <title>The Chara Genome: Secondary Complexity and Implications for Plant Terrestrialization.</title>
        <authorList>
            <person name="Nishiyama T."/>
            <person name="Sakayama H."/>
            <person name="Vries J.D."/>
            <person name="Buschmann H."/>
            <person name="Saint-Marcoux D."/>
            <person name="Ullrich K.K."/>
            <person name="Haas F.B."/>
            <person name="Vanderstraeten L."/>
            <person name="Becker D."/>
            <person name="Lang D."/>
            <person name="Vosolsobe S."/>
            <person name="Rombauts S."/>
            <person name="Wilhelmsson P.K.I."/>
            <person name="Janitza P."/>
            <person name="Kern R."/>
            <person name="Heyl A."/>
            <person name="Rumpler F."/>
            <person name="Villalobos L.I.A.C."/>
            <person name="Clay J.M."/>
            <person name="Skokan R."/>
            <person name="Toyoda A."/>
            <person name="Suzuki Y."/>
            <person name="Kagoshima H."/>
            <person name="Schijlen E."/>
            <person name="Tajeshwar N."/>
            <person name="Catarino B."/>
            <person name="Hetherington A.J."/>
            <person name="Saltykova A."/>
            <person name="Bonnot C."/>
            <person name="Breuninger H."/>
            <person name="Symeonidi A."/>
            <person name="Radhakrishnan G.V."/>
            <person name="Van Nieuwerburgh F."/>
            <person name="Deforce D."/>
            <person name="Chang C."/>
            <person name="Karol K.G."/>
            <person name="Hedrich R."/>
            <person name="Ulvskov P."/>
            <person name="Glockner G."/>
            <person name="Delwiche C.F."/>
            <person name="Petrasek J."/>
            <person name="Van de Peer Y."/>
            <person name="Friml J."/>
            <person name="Beilby M."/>
            <person name="Dolan L."/>
            <person name="Kohara Y."/>
            <person name="Sugano S."/>
            <person name="Fujiyama A."/>
            <person name="Delaux P.-M."/>
            <person name="Quint M."/>
            <person name="TheiBen G."/>
            <person name="Hagemann M."/>
            <person name="Harholt J."/>
            <person name="Dunand C."/>
            <person name="Zachgo S."/>
            <person name="Langdale J."/>
            <person name="Maumus F."/>
            <person name="Straeten D.V.D."/>
            <person name="Gould S.B."/>
            <person name="Rensing S.A."/>
        </authorList>
    </citation>
    <scope>NUCLEOTIDE SEQUENCE [LARGE SCALE GENOMIC DNA]</scope>
    <source>
        <strain evidence="3 4">S276</strain>
    </source>
</reference>
<protein>
    <recommendedName>
        <fullName evidence="2">UspA domain-containing protein</fullName>
    </recommendedName>
</protein>
<comment type="caution">
    <text evidence="3">The sequence shown here is derived from an EMBL/GenBank/DDBJ whole genome shotgun (WGS) entry which is preliminary data.</text>
</comment>